<sequence length="110" mass="11280">MTPIVFVLGYCGSFAAALAMDRHHQQVFGHRPCTREKVAARCVSGALFVCAFALATLSRSASIGVVAFVIAASLGALLTAVLLASAPRFAAAVASLAGPIAILEMIFDTA</sequence>
<dbReference type="EMBL" id="VJMF01000087">
    <property type="protein sequence ID" value="TRL27758.1"/>
    <property type="molecule type" value="Genomic_DNA"/>
</dbReference>
<feature type="transmembrane region" description="Helical" evidence="1">
    <location>
        <begin position="89"/>
        <end position="107"/>
    </location>
</feature>
<dbReference type="RefSeq" id="WP_142864283.1">
    <property type="nucleotide sequence ID" value="NZ_VJMF01000087.1"/>
</dbReference>
<gene>
    <name evidence="2" type="ORF">FM996_18720</name>
</gene>
<feature type="transmembrane region" description="Helical" evidence="1">
    <location>
        <begin position="64"/>
        <end position="83"/>
    </location>
</feature>
<reference evidence="2 3" key="1">
    <citation type="submission" date="2019-07" db="EMBL/GenBank/DDBJ databases">
        <title>Ln-dependent methylotrophs.</title>
        <authorList>
            <person name="Tani A."/>
        </authorList>
    </citation>
    <scope>NUCLEOTIDE SEQUENCE [LARGE SCALE GENOMIC DNA]</scope>
    <source>
        <strain evidence="2 3">SM89A</strain>
    </source>
</reference>
<organism evidence="2 3">
    <name type="scientific">Methylosinus sporium</name>
    <dbReference type="NCBI Taxonomy" id="428"/>
    <lineage>
        <taxon>Bacteria</taxon>
        <taxon>Pseudomonadati</taxon>
        <taxon>Pseudomonadota</taxon>
        <taxon>Alphaproteobacteria</taxon>
        <taxon>Hyphomicrobiales</taxon>
        <taxon>Methylocystaceae</taxon>
        <taxon>Methylosinus</taxon>
    </lineage>
</organism>
<proteinExistence type="predicted"/>
<accession>A0A549SEW8</accession>
<keyword evidence="1" id="KW-0812">Transmembrane</keyword>
<dbReference type="AlphaFoldDB" id="A0A549SEW8"/>
<dbReference type="Proteomes" id="UP000316781">
    <property type="component" value="Unassembled WGS sequence"/>
</dbReference>
<dbReference type="Pfam" id="PF11804">
    <property type="entry name" value="DUF3325"/>
    <property type="match status" value="1"/>
</dbReference>
<evidence type="ECO:0000256" key="1">
    <source>
        <dbReference type="SAM" id="Phobius"/>
    </source>
</evidence>
<feature type="transmembrane region" description="Helical" evidence="1">
    <location>
        <begin position="38"/>
        <end position="57"/>
    </location>
</feature>
<protein>
    <submittedName>
        <fullName evidence="2">DUF3325 domain-containing protein</fullName>
    </submittedName>
</protein>
<comment type="caution">
    <text evidence="2">The sequence shown here is derived from an EMBL/GenBank/DDBJ whole genome shotgun (WGS) entry which is preliminary data.</text>
</comment>
<dbReference type="InterPro" id="IPR021762">
    <property type="entry name" value="DUF3325"/>
</dbReference>
<keyword evidence="1" id="KW-1133">Transmembrane helix</keyword>
<name>A0A549SEW8_METSR</name>
<evidence type="ECO:0000313" key="3">
    <source>
        <dbReference type="Proteomes" id="UP000316781"/>
    </source>
</evidence>
<keyword evidence="1" id="KW-0472">Membrane</keyword>
<evidence type="ECO:0000313" key="2">
    <source>
        <dbReference type="EMBL" id="TRL27758.1"/>
    </source>
</evidence>